<keyword evidence="17" id="KW-1185">Reference proteome</keyword>
<dbReference type="PANTHER" id="PTHR45436:SF14">
    <property type="entry name" value="SENSOR PROTEIN QSEC"/>
    <property type="match status" value="1"/>
</dbReference>
<dbReference type="PRINTS" id="PR00344">
    <property type="entry name" value="BCTRLSENSOR"/>
</dbReference>
<dbReference type="GO" id="GO:0005524">
    <property type="term" value="F:ATP binding"/>
    <property type="evidence" value="ECO:0007669"/>
    <property type="project" value="UniProtKB-KW"/>
</dbReference>
<comment type="catalytic activity">
    <reaction evidence="1">
        <text>ATP + protein L-histidine = ADP + protein N-phospho-L-histidine.</text>
        <dbReference type="EC" id="2.7.13.3"/>
    </reaction>
</comment>
<evidence type="ECO:0000256" key="9">
    <source>
        <dbReference type="ARBA" id="ARBA00022840"/>
    </source>
</evidence>
<organism evidence="16 17">
    <name type="scientific">Nitrogeniibacter mangrovi</name>
    <dbReference type="NCBI Taxonomy" id="2016596"/>
    <lineage>
        <taxon>Bacteria</taxon>
        <taxon>Pseudomonadati</taxon>
        <taxon>Pseudomonadota</taxon>
        <taxon>Betaproteobacteria</taxon>
        <taxon>Rhodocyclales</taxon>
        <taxon>Zoogloeaceae</taxon>
        <taxon>Nitrogeniibacter</taxon>
    </lineage>
</organism>
<dbReference type="InterPro" id="IPR004358">
    <property type="entry name" value="Sig_transdc_His_kin-like_C"/>
</dbReference>
<keyword evidence="9" id="KW-0067">ATP-binding</keyword>
<evidence type="ECO:0000256" key="10">
    <source>
        <dbReference type="ARBA" id="ARBA00022989"/>
    </source>
</evidence>
<dbReference type="AlphaFoldDB" id="A0A6C1B8I1"/>
<keyword evidence="11" id="KW-0902">Two-component regulatory system</keyword>
<dbReference type="KEGG" id="azq:G3580_17525"/>
<dbReference type="InterPro" id="IPR036097">
    <property type="entry name" value="HisK_dim/P_sf"/>
</dbReference>
<evidence type="ECO:0000256" key="13">
    <source>
        <dbReference type="SAM" id="Phobius"/>
    </source>
</evidence>
<feature type="domain" description="HAMP" evidence="15">
    <location>
        <begin position="160"/>
        <end position="212"/>
    </location>
</feature>
<evidence type="ECO:0000313" key="17">
    <source>
        <dbReference type="Proteomes" id="UP000501991"/>
    </source>
</evidence>
<evidence type="ECO:0000259" key="15">
    <source>
        <dbReference type="PROSITE" id="PS50885"/>
    </source>
</evidence>
<dbReference type="CDD" id="cd00082">
    <property type="entry name" value="HisKA"/>
    <property type="match status" value="1"/>
</dbReference>
<dbReference type="PROSITE" id="PS50885">
    <property type="entry name" value="HAMP"/>
    <property type="match status" value="1"/>
</dbReference>
<dbReference type="SMART" id="SM00387">
    <property type="entry name" value="HATPase_c"/>
    <property type="match status" value="1"/>
</dbReference>
<keyword evidence="10 13" id="KW-1133">Transmembrane helix</keyword>
<gene>
    <name evidence="16" type="ORF">G3580_17525</name>
</gene>
<evidence type="ECO:0000256" key="3">
    <source>
        <dbReference type="ARBA" id="ARBA00012438"/>
    </source>
</evidence>
<keyword evidence="5" id="KW-0808">Transferase</keyword>
<dbReference type="InterPro" id="IPR036890">
    <property type="entry name" value="HATPase_C_sf"/>
</dbReference>
<dbReference type="PANTHER" id="PTHR45436">
    <property type="entry name" value="SENSOR HISTIDINE KINASE YKOH"/>
    <property type="match status" value="1"/>
</dbReference>
<evidence type="ECO:0000256" key="2">
    <source>
        <dbReference type="ARBA" id="ARBA00004141"/>
    </source>
</evidence>
<evidence type="ECO:0000256" key="1">
    <source>
        <dbReference type="ARBA" id="ARBA00000085"/>
    </source>
</evidence>
<protein>
    <recommendedName>
        <fullName evidence="3">histidine kinase</fullName>
        <ecNumber evidence="3">2.7.13.3</ecNumber>
    </recommendedName>
</protein>
<dbReference type="SUPFAM" id="SSF47384">
    <property type="entry name" value="Homodimeric domain of signal transducing histidine kinase"/>
    <property type="match status" value="1"/>
</dbReference>
<keyword evidence="12 13" id="KW-0472">Membrane</keyword>
<dbReference type="Gene3D" id="3.30.565.10">
    <property type="entry name" value="Histidine kinase-like ATPase, C-terminal domain"/>
    <property type="match status" value="1"/>
</dbReference>
<dbReference type="InterPro" id="IPR005467">
    <property type="entry name" value="His_kinase_dom"/>
</dbReference>
<evidence type="ECO:0000256" key="12">
    <source>
        <dbReference type="ARBA" id="ARBA00023136"/>
    </source>
</evidence>
<name>A0A6C1B8I1_9RHOO</name>
<comment type="subcellular location">
    <subcellularLocation>
        <location evidence="2">Membrane</location>
        <topology evidence="2">Multi-pass membrane protein</topology>
    </subcellularLocation>
</comment>
<keyword evidence="4" id="KW-0597">Phosphoprotein</keyword>
<dbReference type="Gene3D" id="1.10.287.130">
    <property type="match status" value="1"/>
</dbReference>
<accession>A0A6C1B8I1</accession>
<proteinExistence type="predicted"/>
<dbReference type="EMBL" id="CP048836">
    <property type="protein sequence ID" value="QID19259.1"/>
    <property type="molecule type" value="Genomic_DNA"/>
</dbReference>
<dbReference type="Proteomes" id="UP000501991">
    <property type="component" value="Chromosome"/>
</dbReference>
<dbReference type="EC" id="2.7.13.3" evidence="3"/>
<sequence>MNSIRRTLLVSLLSAIVVVLGIGGYATYRTAHDEIDTVMDYNLRQFALSLRDQRFGQPAVSAPDAALDFVIQIWDGHGLRLYLSHPHSVLPDLARFGYTTIDTSDGQWRAFAMSLGDRVIQIAQPMRVRSRLAANAALRTLTPLLVALPLLGLLIWYLVGRGLRPLEQLARGVRAQRPEALGPLDAAGVPAEARPLVDALNGLLGRLEATLASQRAFVADAAHELRTPLTALQLQLQLTERARDAAEREQALADLRAGLMRSIHLVNQLLTLARAEPDADGASRHEPVDLAALVRSELPAHAPLAEARHIDLGAAELAEATVAADAAALRTLLANLVDNAIRYTPDGGRVDVAVAHEGGRAWLTVADSGPGIPPGERERVLDRFYRRAGTDTPGSGLGLAIVKRIAERHDAVLTLDASEAGGLRVRVGFRIQTGP</sequence>
<dbReference type="PROSITE" id="PS50109">
    <property type="entry name" value="HIS_KIN"/>
    <property type="match status" value="1"/>
</dbReference>
<evidence type="ECO:0000256" key="4">
    <source>
        <dbReference type="ARBA" id="ARBA00022553"/>
    </source>
</evidence>
<evidence type="ECO:0000256" key="5">
    <source>
        <dbReference type="ARBA" id="ARBA00022679"/>
    </source>
</evidence>
<feature type="transmembrane region" description="Helical" evidence="13">
    <location>
        <begin position="7"/>
        <end position="28"/>
    </location>
</feature>
<evidence type="ECO:0000256" key="8">
    <source>
        <dbReference type="ARBA" id="ARBA00022777"/>
    </source>
</evidence>
<dbReference type="InterPro" id="IPR003660">
    <property type="entry name" value="HAMP_dom"/>
</dbReference>
<keyword evidence="6 13" id="KW-0812">Transmembrane</keyword>
<evidence type="ECO:0000256" key="7">
    <source>
        <dbReference type="ARBA" id="ARBA00022741"/>
    </source>
</evidence>
<feature type="domain" description="Histidine kinase" evidence="14">
    <location>
        <begin position="220"/>
        <end position="433"/>
    </location>
</feature>
<evidence type="ECO:0000256" key="6">
    <source>
        <dbReference type="ARBA" id="ARBA00022692"/>
    </source>
</evidence>
<dbReference type="InterPro" id="IPR003661">
    <property type="entry name" value="HisK_dim/P_dom"/>
</dbReference>
<dbReference type="GO" id="GO:0005886">
    <property type="term" value="C:plasma membrane"/>
    <property type="evidence" value="ECO:0007669"/>
    <property type="project" value="TreeGrafter"/>
</dbReference>
<dbReference type="CDD" id="cd00075">
    <property type="entry name" value="HATPase"/>
    <property type="match status" value="1"/>
</dbReference>
<dbReference type="InterPro" id="IPR003594">
    <property type="entry name" value="HATPase_dom"/>
</dbReference>
<reference evidence="16 17" key="1">
    <citation type="submission" date="2020-02" db="EMBL/GenBank/DDBJ databases">
        <title>Nitrogenibacter mangrovi gen. nov., sp. nov. isolated from mangrove sediment, a denitrifying betaproteobacterium.</title>
        <authorList>
            <person name="Liao H."/>
            <person name="Tian Y."/>
        </authorList>
    </citation>
    <scope>NUCLEOTIDE SEQUENCE [LARGE SCALE GENOMIC DNA]</scope>
    <source>
        <strain evidence="16 17">M9-3-2</strain>
    </source>
</reference>
<dbReference type="InterPro" id="IPR050428">
    <property type="entry name" value="TCS_sensor_his_kinase"/>
</dbReference>
<dbReference type="GO" id="GO:0000155">
    <property type="term" value="F:phosphorelay sensor kinase activity"/>
    <property type="evidence" value="ECO:0007669"/>
    <property type="project" value="InterPro"/>
</dbReference>
<keyword evidence="8 16" id="KW-0418">Kinase</keyword>
<evidence type="ECO:0000259" key="14">
    <source>
        <dbReference type="PROSITE" id="PS50109"/>
    </source>
</evidence>
<keyword evidence="7" id="KW-0547">Nucleotide-binding</keyword>
<dbReference type="SUPFAM" id="SSF55874">
    <property type="entry name" value="ATPase domain of HSP90 chaperone/DNA topoisomerase II/histidine kinase"/>
    <property type="match status" value="1"/>
</dbReference>
<dbReference type="Pfam" id="PF02518">
    <property type="entry name" value="HATPase_c"/>
    <property type="match status" value="1"/>
</dbReference>
<dbReference type="Pfam" id="PF00512">
    <property type="entry name" value="HisKA"/>
    <property type="match status" value="1"/>
</dbReference>
<feature type="transmembrane region" description="Helical" evidence="13">
    <location>
        <begin position="136"/>
        <end position="159"/>
    </location>
</feature>
<dbReference type="SMART" id="SM00388">
    <property type="entry name" value="HisKA"/>
    <property type="match status" value="1"/>
</dbReference>
<evidence type="ECO:0000313" key="16">
    <source>
        <dbReference type="EMBL" id="QID19259.1"/>
    </source>
</evidence>
<evidence type="ECO:0000256" key="11">
    <source>
        <dbReference type="ARBA" id="ARBA00023012"/>
    </source>
</evidence>
<dbReference type="RefSeq" id="WP_173767681.1">
    <property type="nucleotide sequence ID" value="NZ_CP048836.1"/>
</dbReference>